<keyword evidence="3" id="KW-0670">Pyruvate</keyword>
<dbReference type="NCBIfam" id="TIGR03083">
    <property type="entry name" value="maleylpyruvate isomerase family mycothiol-dependent enzyme"/>
    <property type="match status" value="1"/>
</dbReference>
<organism evidence="3 4">
    <name type="scientific">Actinomarinicola tropica</name>
    <dbReference type="NCBI Taxonomy" id="2789776"/>
    <lineage>
        <taxon>Bacteria</taxon>
        <taxon>Bacillati</taxon>
        <taxon>Actinomycetota</taxon>
        <taxon>Acidimicrobiia</taxon>
        <taxon>Acidimicrobiales</taxon>
        <taxon>Iamiaceae</taxon>
        <taxon>Actinomarinicola</taxon>
    </lineage>
</organism>
<evidence type="ECO:0000259" key="2">
    <source>
        <dbReference type="Pfam" id="PF11716"/>
    </source>
</evidence>
<keyword evidence="3" id="KW-0413">Isomerase</keyword>
<dbReference type="Gene3D" id="1.20.120.450">
    <property type="entry name" value="dinb family like domain"/>
    <property type="match status" value="1"/>
</dbReference>
<dbReference type="InterPro" id="IPR034660">
    <property type="entry name" value="DinB/YfiT-like"/>
</dbReference>
<dbReference type="InterPro" id="IPR017517">
    <property type="entry name" value="Maleyloyr_isom"/>
</dbReference>
<dbReference type="SUPFAM" id="SSF109854">
    <property type="entry name" value="DinB/YfiT-like putative metalloenzymes"/>
    <property type="match status" value="1"/>
</dbReference>
<evidence type="ECO:0000259" key="1">
    <source>
        <dbReference type="Pfam" id="PF07398"/>
    </source>
</evidence>
<dbReference type="KEGG" id="atq:GH723_00125"/>
<accession>A0A5Q2RFR3</accession>
<dbReference type="Pfam" id="PF07398">
    <property type="entry name" value="MDMPI_C"/>
    <property type="match status" value="1"/>
</dbReference>
<dbReference type="EMBL" id="CP045851">
    <property type="protein sequence ID" value="QGG93642.1"/>
    <property type="molecule type" value="Genomic_DNA"/>
</dbReference>
<protein>
    <submittedName>
        <fullName evidence="3">Maleylpyruvate isomerase family mycothiol-dependent enzyme</fullName>
    </submittedName>
</protein>
<dbReference type="AlphaFoldDB" id="A0A5Q2RFR3"/>
<dbReference type="GO" id="GO:0016853">
    <property type="term" value="F:isomerase activity"/>
    <property type="evidence" value="ECO:0007669"/>
    <property type="project" value="UniProtKB-KW"/>
</dbReference>
<dbReference type="GO" id="GO:0046872">
    <property type="term" value="F:metal ion binding"/>
    <property type="evidence" value="ECO:0007669"/>
    <property type="project" value="InterPro"/>
</dbReference>
<proteinExistence type="predicted"/>
<sequence>MARCRAPACQTDPVDVEGWIEALRRDGDALVAVVPADLDVPTCPGWTLVDLYHHLGSVHRWQIAQVATTDPEALQPPPKVELPQDPDDLVDWMIDGVDELADLLEQVGPDHPTSSWFGPRPASFWARRAAHETAVHRWDAQATVTSPEAFPADHAVDIVDEMFEVFVPRRLERHPWPDPPVTIHLHATDTEGEWTVALGGTDISVERAHGKGDVALRGPASDLALVMFGRIPVSRLEVFGDAAVIHRWHSSVHL</sequence>
<feature type="domain" description="Mycothiol-dependent maleylpyruvate isomerase metal-binding" evidence="2">
    <location>
        <begin position="21"/>
        <end position="141"/>
    </location>
</feature>
<name>A0A5Q2RFR3_9ACTN</name>
<dbReference type="Proteomes" id="UP000334019">
    <property type="component" value="Chromosome"/>
</dbReference>
<reference evidence="3 4" key="1">
    <citation type="submission" date="2019-11" db="EMBL/GenBank/DDBJ databases">
        <authorList>
            <person name="He Y."/>
        </authorList>
    </citation>
    <scope>NUCLEOTIDE SEQUENCE [LARGE SCALE GENOMIC DNA]</scope>
    <source>
        <strain evidence="3 4">SCSIO 58843</strain>
    </source>
</reference>
<dbReference type="GO" id="GO:0005886">
    <property type="term" value="C:plasma membrane"/>
    <property type="evidence" value="ECO:0007669"/>
    <property type="project" value="TreeGrafter"/>
</dbReference>
<keyword evidence="4" id="KW-1185">Reference proteome</keyword>
<dbReference type="InterPro" id="IPR010872">
    <property type="entry name" value="MDMPI_C-term_domain"/>
</dbReference>
<feature type="domain" description="MDMPI C-terminal" evidence="1">
    <location>
        <begin position="153"/>
        <end position="245"/>
    </location>
</feature>
<gene>
    <name evidence="3" type="ORF">GH723_00125</name>
</gene>
<evidence type="ECO:0000313" key="3">
    <source>
        <dbReference type="EMBL" id="QGG93642.1"/>
    </source>
</evidence>
<dbReference type="Pfam" id="PF11716">
    <property type="entry name" value="MDMPI_N"/>
    <property type="match status" value="1"/>
</dbReference>
<dbReference type="InterPro" id="IPR024344">
    <property type="entry name" value="MDMPI_metal-binding"/>
</dbReference>
<evidence type="ECO:0000313" key="4">
    <source>
        <dbReference type="Proteomes" id="UP000334019"/>
    </source>
</evidence>
<dbReference type="PANTHER" id="PTHR40758:SF1">
    <property type="entry name" value="CONSERVED PROTEIN"/>
    <property type="match status" value="1"/>
</dbReference>
<dbReference type="PANTHER" id="PTHR40758">
    <property type="entry name" value="CONSERVED PROTEIN"/>
    <property type="match status" value="1"/>
</dbReference>